<protein>
    <submittedName>
        <fullName evidence="1">Uncharacterized protein</fullName>
    </submittedName>
</protein>
<proteinExistence type="predicted"/>
<comment type="caution">
    <text evidence="1">The sequence shown here is derived from an EMBL/GenBank/DDBJ whole genome shotgun (WGS) entry which is preliminary data.</text>
</comment>
<name>A0ABN1B649_9ACTN</name>
<keyword evidence="2" id="KW-1185">Reference proteome</keyword>
<organism evidence="1 2">
    <name type="scientific">Streptomyces stramineus</name>
    <dbReference type="NCBI Taxonomy" id="173861"/>
    <lineage>
        <taxon>Bacteria</taxon>
        <taxon>Bacillati</taxon>
        <taxon>Actinomycetota</taxon>
        <taxon>Actinomycetes</taxon>
        <taxon>Kitasatosporales</taxon>
        <taxon>Streptomycetaceae</taxon>
        <taxon>Streptomyces</taxon>
    </lineage>
</organism>
<dbReference type="EMBL" id="BAAAHB010000114">
    <property type="protein sequence ID" value="GAA0489967.1"/>
    <property type="molecule type" value="Genomic_DNA"/>
</dbReference>
<accession>A0ABN1B649</accession>
<reference evidence="1 2" key="1">
    <citation type="journal article" date="2019" name="Int. J. Syst. Evol. Microbiol.">
        <title>The Global Catalogue of Microorganisms (GCM) 10K type strain sequencing project: providing services to taxonomists for standard genome sequencing and annotation.</title>
        <authorList>
            <consortium name="The Broad Institute Genomics Platform"/>
            <consortium name="The Broad Institute Genome Sequencing Center for Infectious Disease"/>
            <person name="Wu L."/>
            <person name="Ma J."/>
        </authorList>
    </citation>
    <scope>NUCLEOTIDE SEQUENCE [LARGE SCALE GENOMIC DNA]</scope>
    <source>
        <strain evidence="1 2">JCM 10649</strain>
    </source>
</reference>
<evidence type="ECO:0000313" key="1">
    <source>
        <dbReference type="EMBL" id="GAA0489967.1"/>
    </source>
</evidence>
<sequence length="82" mass="8962">MFPARDRRVCLSFYSGSSDANAKAMNELGVRASEVYVVLSHFGVPASVVTHEAGPYMRRHAIADIPALTLRDQSKIRGREAG</sequence>
<gene>
    <name evidence="1" type="ORF">GCM10009544_58700</name>
</gene>
<dbReference type="Proteomes" id="UP001499895">
    <property type="component" value="Unassembled WGS sequence"/>
</dbReference>
<evidence type="ECO:0000313" key="2">
    <source>
        <dbReference type="Proteomes" id="UP001499895"/>
    </source>
</evidence>